<feature type="transmembrane region" description="Helical" evidence="1">
    <location>
        <begin position="387"/>
        <end position="408"/>
    </location>
</feature>
<organism evidence="2 3">
    <name type="scientific">Candidatus Roizmanbacteria bacterium CG06_land_8_20_14_3_00_34_14</name>
    <dbReference type="NCBI Taxonomy" id="1974848"/>
    <lineage>
        <taxon>Bacteria</taxon>
        <taxon>Candidatus Roizmaniibacteriota</taxon>
    </lineage>
</organism>
<dbReference type="EMBL" id="PEVZ01000039">
    <property type="protein sequence ID" value="PIU74267.1"/>
    <property type="molecule type" value="Genomic_DNA"/>
</dbReference>
<dbReference type="AlphaFoldDB" id="A0A2M7AUH2"/>
<keyword evidence="1" id="KW-0812">Transmembrane</keyword>
<gene>
    <name evidence="2" type="ORF">COS77_02500</name>
</gene>
<comment type="caution">
    <text evidence="2">The sequence shown here is derived from an EMBL/GenBank/DDBJ whole genome shotgun (WGS) entry which is preliminary data.</text>
</comment>
<feature type="transmembrane region" description="Helical" evidence="1">
    <location>
        <begin position="240"/>
        <end position="265"/>
    </location>
</feature>
<keyword evidence="1" id="KW-0472">Membrane</keyword>
<reference evidence="3" key="1">
    <citation type="submission" date="2017-09" db="EMBL/GenBank/DDBJ databases">
        <title>Depth-based differentiation of microbial function through sediment-hosted aquifers and enrichment of novel symbionts in the deep terrestrial subsurface.</title>
        <authorList>
            <person name="Probst A.J."/>
            <person name="Ladd B."/>
            <person name="Jarett J.K."/>
            <person name="Geller-Mcgrath D.E."/>
            <person name="Sieber C.M.K."/>
            <person name="Emerson J.B."/>
            <person name="Anantharaman K."/>
            <person name="Thomas B.C."/>
            <person name="Malmstrom R."/>
            <person name="Stieglmeier M."/>
            <person name="Klingl A."/>
            <person name="Woyke T."/>
            <person name="Ryan C.M."/>
            <person name="Banfield J.F."/>
        </authorList>
    </citation>
    <scope>NUCLEOTIDE SEQUENCE [LARGE SCALE GENOMIC DNA]</scope>
</reference>
<dbReference type="Proteomes" id="UP000229001">
    <property type="component" value="Unassembled WGS sequence"/>
</dbReference>
<feature type="transmembrane region" description="Helical" evidence="1">
    <location>
        <begin position="110"/>
        <end position="131"/>
    </location>
</feature>
<feature type="transmembrane region" description="Helical" evidence="1">
    <location>
        <begin position="137"/>
        <end position="158"/>
    </location>
</feature>
<feature type="transmembrane region" description="Helical" evidence="1">
    <location>
        <begin position="217"/>
        <end position="234"/>
    </location>
</feature>
<feature type="transmembrane region" description="Helical" evidence="1">
    <location>
        <begin position="360"/>
        <end position="381"/>
    </location>
</feature>
<dbReference type="InterPro" id="IPR018674">
    <property type="entry name" value="DUF2142_membrane"/>
</dbReference>
<evidence type="ECO:0000256" key="1">
    <source>
        <dbReference type="SAM" id="Phobius"/>
    </source>
</evidence>
<accession>A0A2M7AUH2</accession>
<feature type="transmembrane region" description="Helical" evidence="1">
    <location>
        <begin position="331"/>
        <end position="348"/>
    </location>
</feature>
<evidence type="ECO:0000313" key="3">
    <source>
        <dbReference type="Proteomes" id="UP000229001"/>
    </source>
</evidence>
<name>A0A2M7AUH2_9BACT</name>
<feature type="transmembrane region" description="Helical" evidence="1">
    <location>
        <begin position="429"/>
        <end position="447"/>
    </location>
</feature>
<feature type="transmembrane region" description="Helical" evidence="1">
    <location>
        <begin position="165"/>
        <end position="183"/>
    </location>
</feature>
<proteinExistence type="predicted"/>
<keyword evidence="1" id="KW-1133">Transmembrane helix</keyword>
<feature type="transmembrane region" description="Helical" evidence="1">
    <location>
        <begin position="6"/>
        <end position="26"/>
    </location>
</feature>
<feature type="transmembrane region" description="Helical" evidence="1">
    <location>
        <begin position="189"/>
        <end position="205"/>
    </location>
</feature>
<evidence type="ECO:0008006" key="4">
    <source>
        <dbReference type="Google" id="ProtNLM"/>
    </source>
</evidence>
<dbReference type="Pfam" id="PF09913">
    <property type="entry name" value="DUF2142"/>
    <property type="match status" value="1"/>
</dbReference>
<sequence>MPNKTLTKLVLYLLIPIQLLIFTFLVPPFQKPDEQTHFEQSLIISKGFLSCQKKSNNTIPIEKKYISFIKTPYLDLLTHGESKLPVSIFLDDLFSNIQDNKKINFNIDHLCSFPIVSYLPQAFILTVSSILNLNPIISLYLGRLLMSFIGYVWFLYLFRKIAKNYKLILLFTFVLPMTLHQISSFSYDVAHIMFGLTFFVLIVSFPRKRESSQKLHYFKLFLILLLFLLSKKLGYEAFFLLIFLIPFEIKPVIISILIFLPFYLLSKTSGVHDLSYFSNNQIFDPLRQLNFLLSNPMNIIKVLIVTTVQRFGFYLQSLIGIFGWLEYGLDPLSYLLYGLFFIYVIVETRHTLSLHKNKTILLSLTLIISYIFIILLGFVFYTVKGTLISGGIQGRYFIPFVPFIILLITQFTQKINWPKIKMGNNVKNIFSILIIIYLMTATFYSVFKRYY</sequence>
<protein>
    <recommendedName>
        <fullName evidence="4">Glycosyltransferase RgtA/B/C/D-like domain-containing protein</fullName>
    </recommendedName>
</protein>
<feature type="transmembrane region" description="Helical" evidence="1">
    <location>
        <begin position="302"/>
        <end position="325"/>
    </location>
</feature>
<evidence type="ECO:0000313" key="2">
    <source>
        <dbReference type="EMBL" id="PIU74267.1"/>
    </source>
</evidence>